<dbReference type="InterPro" id="IPR002903">
    <property type="entry name" value="RsmH"/>
</dbReference>
<organism evidence="8">
    <name type="scientific">candidate division CPR3 bacterium</name>
    <dbReference type="NCBI Taxonomy" id="2268181"/>
    <lineage>
        <taxon>Bacteria</taxon>
        <taxon>Bacteria division CPR3</taxon>
    </lineage>
</organism>
<dbReference type="Gene3D" id="1.10.150.170">
    <property type="entry name" value="Putative methyltransferase TM0872, insert domain"/>
    <property type="match status" value="1"/>
</dbReference>
<keyword evidence="4 6" id="KW-0808">Transferase</keyword>
<name>A0A7V3N4F8_UNCC3</name>
<dbReference type="EMBL" id="DTGG01000071">
    <property type="protein sequence ID" value="HFZ08909.1"/>
    <property type="molecule type" value="Genomic_DNA"/>
</dbReference>
<dbReference type="EC" id="2.1.1.199" evidence="6"/>
<dbReference type="PANTHER" id="PTHR11265:SF0">
    <property type="entry name" value="12S RRNA N4-METHYLCYTIDINE METHYLTRANSFERASE"/>
    <property type="match status" value="1"/>
</dbReference>
<feature type="binding site" evidence="6">
    <location>
        <position position="99"/>
    </location>
    <ligand>
        <name>S-adenosyl-L-methionine</name>
        <dbReference type="ChEBI" id="CHEBI:59789"/>
    </ligand>
</feature>
<gene>
    <name evidence="6 8" type="primary">rsmH</name>
    <name evidence="8" type="ORF">ENV41_02110</name>
</gene>
<comment type="subcellular location">
    <subcellularLocation>
        <location evidence="6">Cytoplasm</location>
    </subcellularLocation>
</comment>
<dbReference type="PIRSF" id="PIRSF004486">
    <property type="entry name" value="MraW"/>
    <property type="match status" value="1"/>
</dbReference>
<evidence type="ECO:0000256" key="2">
    <source>
        <dbReference type="ARBA" id="ARBA00022552"/>
    </source>
</evidence>
<comment type="caution">
    <text evidence="8">The sequence shown here is derived from an EMBL/GenBank/DDBJ whole genome shotgun (WGS) entry which is preliminary data.</text>
</comment>
<protein>
    <recommendedName>
        <fullName evidence="6">Ribosomal RNA small subunit methyltransferase H</fullName>
        <ecNumber evidence="6">2.1.1.199</ecNumber>
    </recommendedName>
    <alternativeName>
        <fullName evidence="6">16S rRNA m(4)C1402 methyltransferase</fullName>
    </alternativeName>
    <alternativeName>
        <fullName evidence="6">rRNA (cytosine-N(4)-)-methyltransferase RsmH</fullName>
    </alternativeName>
</protein>
<comment type="similarity">
    <text evidence="1 6">Belongs to the methyltransferase superfamily. RsmH family.</text>
</comment>
<dbReference type="SUPFAM" id="SSF53335">
    <property type="entry name" value="S-adenosyl-L-methionine-dependent methyltransferases"/>
    <property type="match status" value="1"/>
</dbReference>
<dbReference type="HAMAP" id="MF_01007">
    <property type="entry name" value="16SrRNA_methyltr_H"/>
    <property type="match status" value="1"/>
</dbReference>
<reference evidence="8" key="1">
    <citation type="journal article" date="2020" name="mSystems">
        <title>Genome- and Community-Level Interaction Insights into Carbon Utilization and Element Cycling Functions of Hydrothermarchaeota in Hydrothermal Sediment.</title>
        <authorList>
            <person name="Zhou Z."/>
            <person name="Liu Y."/>
            <person name="Xu W."/>
            <person name="Pan J."/>
            <person name="Luo Z.H."/>
            <person name="Li M."/>
        </authorList>
    </citation>
    <scope>NUCLEOTIDE SEQUENCE [LARGE SCALE GENOMIC DNA]</scope>
    <source>
        <strain evidence="8">SpSt-757</strain>
    </source>
</reference>
<evidence type="ECO:0000313" key="8">
    <source>
        <dbReference type="EMBL" id="HFZ08909.1"/>
    </source>
</evidence>
<keyword evidence="2 6" id="KW-0698">rRNA processing</keyword>
<evidence type="ECO:0000256" key="7">
    <source>
        <dbReference type="SAM" id="MobiDB-lite"/>
    </source>
</evidence>
<dbReference type="InterPro" id="IPR029063">
    <property type="entry name" value="SAM-dependent_MTases_sf"/>
</dbReference>
<evidence type="ECO:0000256" key="6">
    <source>
        <dbReference type="HAMAP-Rule" id="MF_01007"/>
    </source>
</evidence>
<keyword evidence="5 6" id="KW-0949">S-adenosyl-L-methionine</keyword>
<dbReference type="GO" id="GO:0005737">
    <property type="term" value="C:cytoplasm"/>
    <property type="evidence" value="ECO:0007669"/>
    <property type="project" value="UniProtKB-SubCell"/>
</dbReference>
<evidence type="ECO:0000256" key="4">
    <source>
        <dbReference type="ARBA" id="ARBA00022679"/>
    </source>
</evidence>
<dbReference type="InterPro" id="IPR023397">
    <property type="entry name" value="SAM-dep_MeTrfase_MraW_recog"/>
</dbReference>
<dbReference type="NCBIfam" id="TIGR00006">
    <property type="entry name" value="16S rRNA (cytosine(1402)-N(4))-methyltransferase RsmH"/>
    <property type="match status" value="1"/>
</dbReference>
<sequence length="310" mass="35501">MKFHKPCRVEKILQFLQEFKCKFVVDCTAGEGGHSIALAKLVGESGRVIAIEVDPTYFQQLLENTKDFSNITCLNESYTNIRSVLTDTDIKRVDAILFDFGLSSYHIEGSGRGFSFRKEEVLDMRFNPAAGEPLYEKIQKLTEHEIELILKEFGEVRFARTLARNIYANKNRIKYTSELVEIVKSSIPYRLLNDELPKIFQAFRIFTNNEFLNMATGITEAILALSKGGILITLSYQSLEDRLCKHVKNIRGKKALTKKPLPPDPNESSENPRCRSSKLRVFQKEEVDEESLVDWYKFNLSLFPSPLLGK</sequence>
<dbReference type="PANTHER" id="PTHR11265">
    <property type="entry name" value="S-ADENOSYL-METHYLTRANSFERASE MRAW"/>
    <property type="match status" value="1"/>
</dbReference>
<dbReference type="Gene3D" id="3.40.50.150">
    <property type="entry name" value="Vaccinia Virus protein VP39"/>
    <property type="match status" value="1"/>
</dbReference>
<comment type="function">
    <text evidence="6">Specifically methylates the N4 position of cytidine in position 1402 (C1402) of 16S rRNA.</text>
</comment>
<dbReference type="GO" id="GO:0071424">
    <property type="term" value="F:rRNA (cytosine-N4-)-methyltransferase activity"/>
    <property type="evidence" value="ECO:0007669"/>
    <property type="project" value="UniProtKB-UniRule"/>
</dbReference>
<dbReference type="CDD" id="cd02440">
    <property type="entry name" value="AdoMet_MTases"/>
    <property type="match status" value="1"/>
</dbReference>
<evidence type="ECO:0000256" key="3">
    <source>
        <dbReference type="ARBA" id="ARBA00022603"/>
    </source>
</evidence>
<dbReference type="GO" id="GO:0070475">
    <property type="term" value="P:rRNA base methylation"/>
    <property type="evidence" value="ECO:0007669"/>
    <property type="project" value="UniProtKB-UniRule"/>
</dbReference>
<dbReference type="SUPFAM" id="SSF81799">
    <property type="entry name" value="Putative methyltransferase TM0872, insert domain"/>
    <property type="match status" value="1"/>
</dbReference>
<keyword evidence="3 6" id="KW-0489">Methyltransferase</keyword>
<comment type="catalytic activity">
    <reaction evidence="6">
        <text>cytidine(1402) in 16S rRNA + S-adenosyl-L-methionine = N(4)-methylcytidine(1402) in 16S rRNA + S-adenosyl-L-homocysteine + H(+)</text>
        <dbReference type="Rhea" id="RHEA:42928"/>
        <dbReference type="Rhea" id="RHEA-COMP:10286"/>
        <dbReference type="Rhea" id="RHEA-COMP:10287"/>
        <dbReference type="ChEBI" id="CHEBI:15378"/>
        <dbReference type="ChEBI" id="CHEBI:57856"/>
        <dbReference type="ChEBI" id="CHEBI:59789"/>
        <dbReference type="ChEBI" id="CHEBI:74506"/>
        <dbReference type="ChEBI" id="CHEBI:82748"/>
        <dbReference type="EC" id="2.1.1.199"/>
    </reaction>
</comment>
<evidence type="ECO:0000256" key="1">
    <source>
        <dbReference type="ARBA" id="ARBA00010396"/>
    </source>
</evidence>
<dbReference type="AlphaFoldDB" id="A0A7V3N4F8"/>
<feature type="binding site" evidence="6">
    <location>
        <begin position="32"/>
        <end position="34"/>
    </location>
    <ligand>
        <name>S-adenosyl-L-methionine</name>
        <dbReference type="ChEBI" id="CHEBI:59789"/>
    </ligand>
</feature>
<feature type="binding site" evidence="6">
    <location>
        <position position="52"/>
    </location>
    <ligand>
        <name>S-adenosyl-L-methionine</name>
        <dbReference type="ChEBI" id="CHEBI:59789"/>
    </ligand>
</feature>
<proteinExistence type="inferred from homology"/>
<feature type="binding site" evidence="6">
    <location>
        <position position="78"/>
    </location>
    <ligand>
        <name>S-adenosyl-L-methionine</name>
        <dbReference type="ChEBI" id="CHEBI:59789"/>
    </ligand>
</feature>
<accession>A0A7V3N4F8</accession>
<keyword evidence="6" id="KW-0963">Cytoplasm</keyword>
<evidence type="ECO:0000256" key="5">
    <source>
        <dbReference type="ARBA" id="ARBA00022691"/>
    </source>
</evidence>
<feature type="region of interest" description="Disordered" evidence="7">
    <location>
        <begin position="255"/>
        <end position="276"/>
    </location>
</feature>
<dbReference type="Pfam" id="PF01795">
    <property type="entry name" value="Methyltransf_5"/>
    <property type="match status" value="1"/>
</dbReference>
<feature type="binding site" evidence="6">
    <location>
        <position position="106"/>
    </location>
    <ligand>
        <name>S-adenosyl-L-methionine</name>
        <dbReference type="ChEBI" id="CHEBI:59789"/>
    </ligand>
</feature>